<dbReference type="Pfam" id="PF25007">
    <property type="entry name" value="DYH2-5-8_CC"/>
    <property type="match status" value="1"/>
</dbReference>
<dbReference type="Gene3D" id="6.10.140.1060">
    <property type="match status" value="1"/>
</dbReference>
<dbReference type="FunFam" id="1.10.8.710:FF:000003">
    <property type="entry name" value="Dynein axonemal heavy chain 5"/>
    <property type="match status" value="1"/>
</dbReference>
<dbReference type="PANTHER" id="PTHR46532">
    <property type="entry name" value="MALE FERTILITY FACTOR KL5"/>
    <property type="match status" value="1"/>
</dbReference>
<dbReference type="SUPFAM" id="SSF52540">
    <property type="entry name" value="P-loop containing nucleoside triphosphate hydrolases"/>
    <property type="match status" value="4"/>
</dbReference>
<dbReference type="GO" id="GO:0005874">
    <property type="term" value="C:microtubule"/>
    <property type="evidence" value="ECO:0007669"/>
    <property type="project" value="UniProtKB-KW"/>
</dbReference>
<comment type="subcellular location">
    <subcellularLocation>
        <location evidence="1">Cytoplasm</location>
        <location evidence="1">Cytoskeleton</location>
        <location evidence="1">Cilium axoneme</location>
    </subcellularLocation>
</comment>
<keyword evidence="17" id="KW-1185">Reference proteome</keyword>
<dbReference type="Proteomes" id="UP000549394">
    <property type="component" value="Unassembled WGS sequence"/>
</dbReference>
<evidence type="ECO:0000256" key="9">
    <source>
        <dbReference type="ARBA" id="ARBA00023054"/>
    </source>
</evidence>
<keyword evidence="5" id="KW-0677">Repeat</keyword>
<dbReference type="FunFam" id="1.20.920.20:FF:000001">
    <property type="entry name" value="dynein heavy chain 2, axonemal"/>
    <property type="match status" value="1"/>
</dbReference>
<accession>A0A7I8VSU8</accession>
<dbReference type="Gene3D" id="3.20.180.20">
    <property type="entry name" value="Dynein heavy chain, N-terminal domain 2"/>
    <property type="match status" value="1"/>
</dbReference>
<evidence type="ECO:0000256" key="2">
    <source>
        <dbReference type="ARBA" id="ARBA00008887"/>
    </source>
</evidence>
<dbReference type="FunFam" id="1.20.920.30:FF:000004">
    <property type="entry name" value="Dynein axonemal heavy chain 5"/>
    <property type="match status" value="1"/>
</dbReference>
<dbReference type="InterPro" id="IPR043160">
    <property type="entry name" value="Dynein_C_barrel"/>
</dbReference>
<evidence type="ECO:0000256" key="11">
    <source>
        <dbReference type="ARBA" id="ARBA00023175"/>
    </source>
</evidence>
<dbReference type="Pfam" id="PF12775">
    <property type="entry name" value="AAA_7"/>
    <property type="match status" value="1"/>
</dbReference>
<feature type="coiled-coil region" evidence="14">
    <location>
        <begin position="3444"/>
        <end position="3485"/>
    </location>
</feature>
<dbReference type="PANTHER" id="PTHR46532:SF4">
    <property type="entry name" value="AAA+ ATPASE DOMAIN-CONTAINING PROTEIN"/>
    <property type="match status" value="1"/>
</dbReference>
<dbReference type="InterPro" id="IPR026983">
    <property type="entry name" value="DHC"/>
</dbReference>
<dbReference type="Pfam" id="PF12780">
    <property type="entry name" value="AAA_8"/>
    <property type="match status" value="1"/>
</dbReference>
<dbReference type="FunFam" id="1.10.8.720:FF:000004">
    <property type="entry name" value="Dynein heavy chain 5, axonemal"/>
    <property type="match status" value="1"/>
</dbReference>
<dbReference type="InterPro" id="IPR041658">
    <property type="entry name" value="AAA_lid_11"/>
</dbReference>
<keyword evidence="4" id="KW-0493">Microtubule</keyword>
<feature type="coiled-coil region" evidence="14">
    <location>
        <begin position="3277"/>
        <end position="3304"/>
    </location>
</feature>
<dbReference type="InterPro" id="IPR035706">
    <property type="entry name" value="AAA_9"/>
</dbReference>
<dbReference type="InterPro" id="IPR013594">
    <property type="entry name" value="Dynein_heavy_tail"/>
</dbReference>
<name>A0A7I8VSU8_9ANNE</name>
<comment type="similarity">
    <text evidence="2">Belongs to the dynein heavy chain family.</text>
</comment>
<keyword evidence="8" id="KW-0243">Dynein</keyword>
<dbReference type="GO" id="GO:0005858">
    <property type="term" value="C:axonemal dynein complex"/>
    <property type="evidence" value="ECO:0007669"/>
    <property type="project" value="TreeGrafter"/>
</dbReference>
<keyword evidence="12" id="KW-0206">Cytoskeleton</keyword>
<dbReference type="OrthoDB" id="286107at2759"/>
<dbReference type="Gene3D" id="3.40.50.300">
    <property type="entry name" value="P-loop containing nucleotide triphosphate hydrolases"/>
    <property type="match status" value="5"/>
</dbReference>
<dbReference type="Pfam" id="PF03028">
    <property type="entry name" value="Dynein_heavy"/>
    <property type="match status" value="1"/>
</dbReference>
<dbReference type="InterPro" id="IPR041466">
    <property type="entry name" value="Dynein_AAA5_ext"/>
</dbReference>
<keyword evidence="10" id="KW-0969">Cilium</keyword>
<keyword evidence="11" id="KW-0505">Motor protein</keyword>
<evidence type="ECO:0000256" key="14">
    <source>
        <dbReference type="SAM" id="Coils"/>
    </source>
</evidence>
<keyword evidence="6" id="KW-0547">Nucleotide-binding</keyword>
<comment type="caution">
    <text evidence="16">The sequence shown here is derived from an EMBL/GenBank/DDBJ whole genome shotgun (WGS) entry which is preliminary data.</text>
</comment>
<protein>
    <submittedName>
        <fullName evidence="16">DgyrCDS7483</fullName>
    </submittedName>
</protein>
<dbReference type="InterPro" id="IPR042228">
    <property type="entry name" value="Dynein_linker_3"/>
</dbReference>
<dbReference type="FunFam" id="3.40.50.300:FF:002141">
    <property type="entry name" value="Dynein heavy chain"/>
    <property type="match status" value="1"/>
</dbReference>
<feature type="domain" description="AAA+ ATPase" evidence="15">
    <location>
        <begin position="2585"/>
        <end position="2733"/>
    </location>
</feature>
<dbReference type="InterPro" id="IPR024317">
    <property type="entry name" value="Dynein_heavy_chain_D4_dom"/>
</dbReference>
<dbReference type="GO" id="GO:0097729">
    <property type="term" value="C:9+2 motile cilium"/>
    <property type="evidence" value="ECO:0007669"/>
    <property type="project" value="UniProtKB-ARBA"/>
</dbReference>
<dbReference type="Gene3D" id="1.20.920.30">
    <property type="match status" value="1"/>
</dbReference>
<keyword evidence="3" id="KW-0963">Cytoplasm</keyword>
<dbReference type="InterPro" id="IPR003593">
    <property type="entry name" value="AAA+_ATPase"/>
</dbReference>
<dbReference type="InterPro" id="IPR027417">
    <property type="entry name" value="P-loop_NTPase"/>
</dbReference>
<dbReference type="EMBL" id="CAJFCJ010000009">
    <property type="protein sequence ID" value="CAD5118803.1"/>
    <property type="molecule type" value="Genomic_DNA"/>
</dbReference>
<dbReference type="InterPro" id="IPR042222">
    <property type="entry name" value="Dynein_2_N"/>
</dbReference>
<dbReference type="InterPro" id="IPR004273">
    <property type="entry name" value="Dynein_heavy_D6_P-loop"/>
</dbReference>
<gene>
    <name evidence="16" type="ORF">DGYR_LOCUS7124</name>
</gene>
<dbReference type="FunFam" id="3.20.180.20:FF:000001">
    <property type="entry name" value="Dynein axonemal heavy chain 5"/>
    <property type="match status" value="1"/>
</dbReference>
<dbReference type="FunFam" id="3.40.50.300:FF:001080">
    <property type="entry name" value="Dynein, axonemal, heavy chain 5"/>
    <property type="match status" value="1"/>
</dbReference>
<dbReference type="GO" id="GO:0008569">
    <property type="term" value="F:minus-end-directed microtubule motor activity"/>
    <property type="evidence" value="ECO:0007669"/>
    <property type="project" value="InterPro"/>
</dbReference>
<dbReference type="Gene3D" id="3.10.490.20">
    <property type="match status" value="1"/>
</dbReference>
<feature type="coiled-coil region" evidence="14">
    <location>
        <begin position="3731"/>
        <end position="3758"/>
    </location>
</feature>
<dbReference type="InterPro" id="IPR043157">
    <property type="entry name" value="Dynein_AAA1S"/>
</dbReference>
<dbReference type="Pfam" id="PF08385">
    <property type="entry name" value="DHC_N1"/>
    <property type="match status" value="1"/>
</dbReference>
<dbReference type="Pfam" id="PF17852">
    <property type="entry name" value="Dynein_AAA_lid"/>
    <property type="match status" value="1"/>
</dbReference>
<dbReference type="GO" id="GO:0045505">
    <property type="term" value="F:dynein intermediate chain binding"/>
    <property type="evidence" value="ECO:0007669"/>
    <property type="project" value="InterPro"/>
</dbReference>
<dbReference type="FunFam" id="3.40.50.300:FF:001221">
    <property type="entry name" value="Axonemal dynein heavy chain 8"/>
    <property type="match status" value="1"/>
</dbReference>
<evidence type="ECO:0000256" key="8">
    <source>
        <dbReference type="ARBA" id="ARBA00023017"/>
    </source>
</evidence>
<organism evidence="16 17">
    <name type="scientific">Dimorphilus gyrociliatus</name>
    <dbReference type="NCBI Taxonomy" id="2664684"/>
    <lineage>
        <taxon>Eukaryota</taxon>
        <taxon>Metazoa</taxon>
        <taxon>Spiralia</taxon>
        <taxon>Lophotrochozoa</taxon>
        <taxon>Annelida</taxon>
        <taxon>Polychaeta</taxon>
        <taxon>Polychaeta incertae sedis</taxon>
        <taxon>Dinophilidae</taxon>
        <taxon>Dimorphilus</taxon>
    </lineage>
</organism>
<dbReference type="FunFam" id="1.20.1270.280:FF:000002">
    <property type="entry name" value="Dynein heavy chain 5, axonemal"/>
    <property type="match status" value="1"/>
</dbReference>
<dbReference type="Pfam" id="PF18198">
    <property type="entry name" value="AAA_lid_11"/>
    <property type="match status" value="1"/>
</dbReference>
<evidence type="ECO:0000256" key="5">
    <source>
        <dbReference type="ARBA" id="ARBA00022737"/>
    </source>
</evidence>
<feature type="domain" description="AAA+ ATPase" evidence="15">
    <location>
        <begin position="2267"/>
        <end position="2395"/>
    </location>
</feature>
<evidence type="ECO:0000256" key="7">
    <source>
        <dbReference type="ARBA" id="ARBA00022840"/>
    </source>
</evidence>
<dbReference type="Gene3D" id="1.10.472.130">
    <property type="match status" value="1"/>
</dbReference>
<dbReference type="SMART" id="SM00382">
    <property type="entry name" value="AAA"/>
    <property type="match status" value="3"/>
</dbReference>
<evidence type="ECO:0000256" key="4">
    <source>
        <dbReference type="ARBA" id="ARBA00022701"/>
    </source>
</evidence>
<evidence type="ECO:0000256" key="6">
    <source>
        <dbReference type="ARBA" id="ARBA00022741"/>
    </source>
</evidence>
<dbReference type="Pfam" id="PF08393">
    <property type="entry name" value="DHC_N2"/>
    <property type="match status" value="1"/>
</dbReference>
<dbReference type="Gene3D" id="1.10.8.710">
    <property type="match status" value="1"/>
</dbReference>
<evidence type="ECO:0000313" key="16">
    <source>
        <dbReference type="EMBL" id="CAD5118803.1"/>
    </source>
</evidence>
<evidence type="ECO:0000256" key="12">
    <source>
        <dbReference type="ARBA" id="ARBA00023212"/>
    </source>
</evidence>
<sequence length="4621" mass="536061">MSDKSKSDIWKKTKIADSSLSANLSSMSGFRGSGRRKTNFLVLQQEYLKEQQLAQLLKEKRIADLRPIHYLILNDVSQVFNSDLKFTLDCVMDTSEQFQLFESFVGEFGRNSLMFFRQFVKNQQRIFIADGTREEFSGQCIIFLKNNPQIQLEEENFYDIVNMCQMDNSLPSNTVLMSAVEPLRLANTNGDENEPCRVSAYKPEIKSVNPLDFLGQIDNFISTLTDMENSFNESVKLEISHEDEIIDGFDITKLDYQTSVKCSNNTAVIKRMEVILMKWLKVIEQTLMTTRQMRREADDSGPLSELEHWRHLTVKFHILIDTLNKQPVSGLTLCMSIIKHPLLRTWKEVENKVINMANEARDNLKFLYTLESCCKPLYEDTPIEIINHIPSIINTIRMIKAVSMYYNTSERVTSLFVKITNQMIKACRKYLTNGQPGQRIWDFPTDLELKRIKDCHNLYQSYQDIFHEVQESIVLTPGEKNLEISETYIFGKFDSFCKRLDKVGGLLNYVRTYSTLKYSKIEGIESIWKKFESIFIKMKNQDYDPLDYKNLSFDNDCNEFDHFAYDLEAQLQNFMNSKFQSIDCMFHSCTLLKRFEALNLPRLPIKATYKHLFLSFGHAIEGFINYYNKFRNKPECPFLSSSFGGRILWSRNLLKRLETTMKFFESEKSVFYGNDSQRCVACYNRLITALCQYEKLQHEAWIKSVEDIKNNLQSPLLYKITDKDQLVLNFDWHIKETIKEGELMKKLHMDIPDDVVQLIYEKKEIDGYYHSLNLFINDLENVKANIPNILKSIVKPLFKKLDMIIQPGLTTLTWSSISIQLFADRCQLHLNHLKEVLNQIYDTKKYRIDDILHKISKTKLLIFPEDLDYVIDDTNYNTVIKWSLDEFKTRIKRVCQHQAKNIDNWLAIAEQGVKELIEIVTLKSFDNYESSIQLFKKKSQEDSTSLVNIFVSATSLEDVEGVEKLDIQQRNWDKCQELFDIYGYQAREAFLTCLRENLETLKNRLLPIKEMSSSKNRNFSVAKLHLFLNLPNVRLKPTLEDFQSTINSIVYSITRTLPSTIIQWGEIRQLVVYAEKELIQHEDLFYRFIKSQQGYSSNLPTSLQQKVILPAEVNETKSMLKTVLESKDLSKLSSQLKTIASLYKEELDDKIRHLSSDNFLWIENLDDRTEGFLGTSKGLYEFLDELKAYDDVEMSIDILPNHLRIGALDVDTTPLIESLKVENNRWRTKFLQKFNKIYKIKADLIKNFLEDHIKRLQRPIKDLEDVRNAMSTLESVKGQQLKIDADLTPIEECYSILHKYELTLTKDEADMIDSLRFKLNKLNRVSSDVTDNLLKLQPKFRKELESSINQFITHLNKFAMDYEANGPMEESISAEEASERLILFQIRFDNLFRSYETYHAGEKLFGLPEREYPYLKRIKKELNLLQKLYSLYKTTMDSINGFSEIPWSDVKIDRINDQLIDLQNKCRRLPRGLKEWPAYYDLKKKIDEFNECCPLLEMMASKSMKNRHWEKLSILTGTIMKIENEDFRLKDIMRAPLLIHREDIEDICVSSHKEKEIEAKLCQIESEWNEKYLQLTTFKNRGEILLKGQEISDVITLMDDSLMLLGSLLANRYNTFFKKKIQDWTGKLTNSREILENWMTVQNLWIYLEAVFVGGDIAKQLPREAKRFHQIDRSWVKIMTRAREDPNIINACVGDEALGQLLPHLLEQLEICQKSLTGYLETKRTLFPRFYFVSDPTLLEILGQASDPHTIELHLLDIFENTAKISWSPQEYDKIMCVFSSEGDKLNLNRPIKAAGNVEKWLNDLLEMNCQSLHRLIQKCYYSISEDDFCLVEFLNKSIAQIGILGLQITWTRESEYALQNSKYDKKIMNRTSIKFNEILNMLIQKTTEELSEYERTKYETLITIHVHQKDIMDDLIKKNTKTVRDFNWQKQTRFYYKEDDDECLVQITNVTFRYQNEFLGCRERLVITPLTDRCYITLAQALDLSLGGAPTGPAGTGKTETVKDMAKTLGKYCIVFNCSDQMDYRGLGRIFKGLAQSGSWGCFDEFNRIELPVLSVAAQQISLVHHAKKEHKKHFIFSDGTTVPMNDVFGIFITMNPGYAGRQELPENLKLQFRCVAMMIPDQKIIMRVKLASSGFLDNVLLAEKFNVLYKLCEEQLSKQVHYDFGLRNILSVLRTIGSVKRNFADENESKLVMRVLRDMNLSKLVDEDEPIFLSLIRDLFPDISIDVDVYQELQKAITDNIDRFGLVNSNCWNLKIIQLYEIQKVRHGLMVLGPTGSGKTTCIRTLMKSLTDCGELHREMRMNPKAITSSQMFGKLDVATNDWTDGIFSTLWRRTKKKKGEHSWIVLDGPVDALWIENLNSVLDDNKTLTLANGDRIPMSSTSRLVFEVHSIDNASPATVSRMGMVFISSFTLSWESIIQSRLRDRPPGQADKLFKLYQTIFVDIDEYFSINLNPLTPTLQCMRITQSFDLTKGFLQEFPDVNDYKLEKLFVMSLLWSFGALLEKDDRTKLVQYLRNHPSGFCIPCGDPFEWMVSKSGNWEHWETRVPEYHFPTDYMPNFSSILVPNVDNTRMAYIIDTICKQGKAVLLIGEQGTAKTVMVKKHLKTYNPDKHLTKIYNFSSETKPITFQKTIESYLDKRVGSTYGPPNGRKMTIFIDDINMPEINEWGDQVTNEITRQLIETNGFYSLNKPGDFNTLVDLQFIGAMIHPGGGRNDIPQRLKRHFSIFNCTLPADKSIDRIFSTIGLGYFSEKRSFPQRIIDLIPKLVEATRLIWQNTKSKMLPTPTNFHYVFNLRDLSRVWEGMLKANSNEITEEYMLLSLWKCEVSRVLSDRFVSESHMKWFNTCLTKVATNLLGDRLLEQIPNEPYFVNFMRDPPECEDDFDEFEAQFSRPYELVNSWQELTERIKMFMSNMNEQIRGANMNLVLFRDAVIHIIKITRIFGFENGNMLLVGVGGSGKQSLTRLASFIQGLKTFRITLTRAYNITNFIEDLKTLHKLSGKDGKGVAFIFTDNDIKEESFLELLNNLLSSGEVSNLFQKDELEEITQDLIPVMKREFPKKLITFENLYDFFISRCRKNLHVILCFSPVGEKFRSRSLKFPGLISGCTLNWFQEWPKDALIAVGSQILSDLEVLGDDKLKDGLVDVIGTIHDRVSSSCYEYFKRFRRRTFTTPKTYLTFVNMYKQYYTKKMSDVNDTQKRILTGLEKLAEASQSVDMLNKELAEKEIYLRKATEMADDVLTRVTINKKEAEIAKTEVMKLKIKAASIVDEISIEKAAAESKLEAAKPALEEAENALKTIKAQDIQVVKKLGKPPHLIMRIMDCVLILLRRKLDKVTFDQERSCIKPSWNESLKAMSQSSFLNDLKNFPKDTINGEMVELLLPYLEADDYNIEVARRMCGDVAGLCSWTRAMRNFYEVNKEVIPLKLNLAVQEGRFITAKREEDAAQVLLDSKENELAEVQKMYNEAEMEKRRLMDDAKMCQEKIDMSNELINALSGEKLRWTEQSRHFNAQKRNIIGDCVICIAFINYCGPFNQEYRNILLTSWREQLQKAKIPFTIDIDLISTLADLATIGEWNLQGLPNDELSLQGLDRRYPLLIDPQMQGKLWLKNKGAINGLQITHLSHRYFRNHLEDCLSMGRPLLIEDVGEELDPILDNILDNNIIRIGRNFKICLGDKEVDFDPNFRLYITTKLPNPVFSPEISASTTTIDFTVTMTGLEDQLLGRVIQQERAELEKEKIALVQEISNNNRRIKELESDLLEKLTDSTGCLIENRELIEVLNVTKKMAGEIEQKLKVAAETTIKINSARNEYKLVATRGSILYFLICDMSMLNPMYQTSLRQFLKIFDNSLMKSERSLVQGKRIRSIINTLTQQVYHFVVTGLYEKHRFLFTLLITLKIDLGRNYVKRNEFEILIKGGANLDIKSTEPKIAKWISDHAWLNLVSLSSLNTFNDIIKHIKLNEKAWKLWFEKDEPEEEEIPKSYGKALDSFRRLLLIRSWCPDRTISQARKYVADSLGDIYTQPVLLDLERIYQDSDPKSPMLCLLSMGSDPTALIEILAKSKQTEVRTISMGQGQEIYAIKFLKQFMIDGGWILLQNCHLSLSFMIELVDRLLENEHIHPSFRLWMTSEVHEKFPITLLQISTRFTNEPPEGIRAGLKRTYGSITQEVLDMSNMMQWKPLLYAISFLHSVIQERRTFGYLGWNIPYDFNQSDWNACIQFIQNHLDDAYKIGISWTTIRYMISEVHYGGRVTDDYDKNLLKTLIKVWFSDDIFHDDFTFSQGYSLPFCTTSAEYLTFIDSLPKVDHPTAFGLHSNADITKQSNFAKDVLDGILSIQPKESVGGEDVGETRETVVYRLAEDILTKLPIDYDFQDIKQKLNRMGNIQPLNIFLKQEIDRLYKVISTMRITLTNLKLAIEGTIIMSDQLKDAFNSIYDAKIPLQWIRISWESSTLGFWFSELLDRHEHLTSWLKSGRPNSFWLAGFFNPQGFLTAMRQEVTRSHKGWSLDSVVLSNDVTKLLKEDVIQGPLEGVYIYGLYLEGAGWDRKNSRLTEAVNKILFSPLPIIHVYAIQKDKFHCSTAYSCPVYKRSIRNSENYVANMNLRTTQSCDHWIMRGVAILCDIK</sequence>
<dbReference type="FunFam" id="3.10.490.20:FF:000010">
    <property type="entry name" value="Dynein heavy chain, putative"/>
    <property type="match status" value="1"/>
</dbReference>
<evidence type="ECO:0000256" key="10">
    <source>
        <dbReference type="ARBA" id="ARBA00023069"/>
    </source>
</evidence>
<dbReference type="FunFam" id="1.10.8.1220:FF:000001">
    <property type="entry name" value="Dynein axonemal heavy chain 5"/>
    <property type="match status" value="1"/>
</dbReference>
<dbReference type="GO" id="GO:0007018">
    <property type="term" value="P:microtubule-based movement"/>
    <property type="evidence" value="ECO:0007669"/>
    <property type="project" value="InterPro"/>
</dbReference>
<dbReference type="Pfam" id="PF12777">
    <property type="entry name" value="MT"/>
    <property type="match status" value="1"/>
</dbReference>
<dbReference type="Gene3D" id="1.10.8.1220">
    <property type="match status" value="1"/>
</dbReference>
<dbReference type="InterPro" id="IPR024743">
    <property type="entry name" value="Dynein_HC_stalk"/>
</dbReference>
<proteinExistence type="inferred from homology"/>
<evidence type="ECO:0000259" key="15">
    <source>
        <dbReference type="SMART" id="SM00382"/>
    </source>
</evidence>
<dbReference type="FunFam" id="1.20.140.100:FF:000003">
    <property type="entry name" value="Dynein, axonemal, heavy chain 5"/>
    <property type="match status" value="1"/>
</dbReference>
<dbReference type="FunFam" id="3.40.50.300:FF:000049">
    <property type="entry name" value="Dynein, axonemal, heavy chain 5"/>
    <property type="match status" value="1"/>
</dbReference>
<dbReference type="InterPro" id="IPR042219">
    <property type="entry name" value="AAA_lid_11_sf"/>
</dbReference>
<dbReference type="FunFam" id="1.20.58.1120:FF:000004">
    <property type="entry name" value="Dynein axonemal heavy chain 5"/>
    <property type="match status" value="1"/>
</dbReference>
<dbReference type="Gene3D" id="1.20.1270.280">
    <property type="match status" value="1"/>
</dbReference>
<dbReference type="Gene3D" id="1.10.287.2620">
    <property type="match status" value="1"/>
</dbReference>
<dbReference type="InterPro" id="IPR041228">
    <property type="entry name" value="Dynein_C"/>
</dbReference>
<dbReference type="InterPro" id="IPR056759">
    <property type="entry name" value="DYH2-5-8_CC"/>
</dbReference>
<keyword evidence="7" id="KW-0067">ATP-binding</keyword>
<reference evidence="16 17" key="1">
    <citation type="submission" date="2020-08" db="EMBL/GenBank/DDBJ databases">
        <authorList>
            <person name="Hejnol A."/>
        </authorList>
    </citation>
    <scope>NUCLEOTIDE SEQUENCE [LARGE SCALE GENOMIC DNA]</scope>
</reference>
<dbReference type="Gene3D" id="1.20.920.20">
    <property type="match status" value="1"/>
</dbReference>
<evidence type="ECO:0000256" key="3">
    <source>
        <dbReference type="ARBA" id="ARBA00022490"/>
    </source>
</evidence>
<dbReference type="InterPro" id="IPR013602">
    <property type="entry name" value="Dynein_heavy_linker"/>
</dbReference>
<dbReference type="FunFam" id="3.40.50.300:FF:000044">
    <property type="entry name" value="Dynein heavy chain 5, axonemal"/>
    <property type="match status" value="1"/>
</dbReference>
<dbReference type="InterPro" id="IPR041589">
    <property type="entry name" value="DNAH3_AAA_lid_1"/>
</dbReference>
<dbReference type="GO" id="GO:0005524">
    <property type="term" value="F:ATP binding"/>
    <property type="evidence" value="ECO:0007669"/>
    <property type="project" value="UniProtKB-KW"/>
</dbReference>
<dbReference type="InterPro" id="IPR035699">
    <property type="entry name" value="AAA_6"/>
</dbReference>
<dbReference type="Pfam" id="PF12781">
    <property type="entry name" value="AAA_9"/>
    <property type="match status" value="1"/>
</dbReference>
<dbReference type="Pfam" id="PF12774">
    <property type="entry name" value="AAA_6"/>
    <property type="match status" value="1"/>
</dbReference>
<dbReference type="GO" id="GO:0051959">
    <property type="term" value="F:dynein light intermediate chain binding"/>
    <property type="evidence" value="ECO:0007669"/>
    <property type="project" value="InterPro"/>
</dbReference>
<evidence type="ECO:0000256" key="13">
    <source>
        <dbReference type="ARBA" id="ARBA00023273"/>
    </source>
</evidence>
<dbReference type="Pfam" id="PF17857">
    <property type="entry name" value="AAA_lid_1"/>
    <property type="match status" value="1"/>
</dbReference>
<dbReference type="Pfam" id="PF18199">
    <property type="entry name" value="Dynein_C"/>
    <property type="match status" value="1"/>
</dbReference>
<keyword evidence="9 14" id="KW-0175">Coiled coil</keyword>
<evidence type="ECO:0000256" key="1">
    <source>
        <dbReference type="ARBA" id="ARBA00004430"/>
    </source>
</evidence>
<feature type="domain" description="AAA+ ATPase" evidence="15">
    <location>
        <begin position="1988"/>
        <end position="2132"/>
    </location>
</feature>
<keyword evidence="13" id="KW-0966">Cell projection</keyword>
<dbReference type="Gene3D" id="1.10.8.720">
    <property type="entry name" value="Region D6 of dynein motor"/>
    <property type="match status" value="1"/>
</dbReference>
<dbReference type="Gene3D" id="1.20.140.100">
    <property type="entry name" value="Dynein heavy chain, N-terminal domain 2"/>
    <property type="match status" value="1"/>
</dbReference>
<dbReference type="FunFam" id="3.40.50.300:FF:000320">
    <property type="entry name" value="Dynein, axonemal, heavy chain 5"/>
    <property type="match status" value="1"/>
</dbReference>
<dbReference type="Gene3D" id="1.20.58.1120">
    <property type="match status" value="1"/>
</dbReference>
<evidence type="ECO:0000313" key="17">
    <source>
        <dbReference type="Proteomes" id="UP000549394"/>
    </source>
</evidence>